<evidence type="ECO:0000313" key="2">
    <source>
        <dbReference type="Proteomes" id="UP000079169"/>
    </source>
</evidence>
<accession>A0A3Q0JII4</accession>
<sequence>MDTTWKVILTNYITNHQFVENDNSDFTICENLDEQLDSHNVGNNIGVDQMDGMCAKSEDSVNENYDDILLGSNSNENNISLTGILVDKPMNITHLENYEKIYTDNGSLKVNVQKEELEGVDTKFAEIHTSSTSTTDQNGNFVKFKAKRFLQKKLSMKENEILQVLREVKENNRKERKEKKTSYDLSTPESSSGVSSCHSLLKNSAPGRENWRLRESDSSKSSSTLKWLFRWEGHEVKRQKGVILIRS</sequence>
<feature type="region of interest" description="Disordered" evidence="1">
    <location>
        <begin position="172"/>
        <end position="202"/>
    </location>
</feature>
<dbReference type="AlphaFoldDB" id="A0A3Q0JII4"/>
<dbReference type="RefSeq" id="XP_026686550.1">
    <property type="nucleotide sequence ID" value="XM_026830749.1"/>
</dbReference>
<dbReference type="GeneID" id="113471520"/>
<feature type="compositionally biased region" description="Basic and acidic residues" evidence="1">
    <location>
        <begin position="172"/>
        <end position="182"/>
    </location>
</feature>
<dbReference type="Proteomes" id="UP000079169">
    <property type="component" value="Unplaced"/>
</dbReference>
<name>A0A3Q0JII4_DIACI</name>
<dbReference type="PaxDb" id="121845-A0A3Q0JII4"/>
<evidence type="ECO:0000256" key="1">
    <source>
        <dbReference type="SAM" id="MobiDB-lite"/>
    </source>
</evidence>
<feature type="compositionally biased region" description="Low complexity" evidence="1">
    <location>
        <begin position="190"/>
        <end position="199"/>
    </location>
</feature>
<dbReference type="KEGG" id="dci:113471520"/>
<keyword evidence="2" id="KW-1185">Reference proteome</keyword>
<proteinExistence type="predicted"/>
<gene>
    <name evidence="3" type="primary">LOC113471520</name>
</gene>
<protein>
    <submittedName>
        <fullName evidence="3">Uncharacterized protein LOC113471520 isoform X1</fullName>
    </submittedName>
</protein>
<evidence type="ECO:0000313" key="3">
    <source>
        <dbReference type="RefSeq" id="XP_026686550.1"/>
    </source>
</evidence>
<reference evidence="3" key="1">
    <citation type="submission" date="2025-08" db="UniProtKB">
        <authorList>
            <consortium name="RefSeq"/>
        </authorList>
    </citation>
    <scope>IDENTIFICATION</scope>
</reference>
<organism evidence="2 3">
    <name type="scientific">Diaphorina citri</name>
    <name type="common">Asian citrus psyllid</name>
    <dbReference type="NCBI Taxonomy" id="121845"/>
    <lineage>
        <taxon>Eukaryota</taxon>
        <taxon>Metazoa</taxon>
        <taxon>Ecdysozoa</taxon>
        <taxon>Arthropoda</taxon>
        <taxon>Hexapoda</taxon>
        <taxon>Insecta</taxon>
        <taxon>Pterygota</taxon>
        <taxon>Neoptera</taxon>
        <taxon>Paraneoptera</taxon>
        <taxon>Hemiptera</taxon>
        <taxon>Sternorrhyncha</taxon>
        <taxon>Psylloidea</taxon>
        <taxon>Psyllidae</taxon>
        <taxon>Diaphorininae</taxon>
        <taxon>Diaphorina</taxon>
    </lineage>
</organism>